<proteinExistence type="inferred from homology"/>
<evidence type="ECO:0000256" key="1">
    <source>
        <dbReference type="ARBA" id="ARBA00008769"/>
    </source>
</evidence>
<dbReference type="EMBL" id="CP090569">
    <property type="protein sequence ID" value="USF88665.1"/>
    <property type="molecule type" value="Genomic_DNA"/>
</dbReference>
<keyword evidence="4" id="KW-1185">Reference proteome</keyword>
<gene>
    <name evidence="3" type="ORF">L0Y14_05385</name>
</gene>
<accession>A0A9J7A131</accession>
<dbReference type="InterPro" id="IPR018247">
    <property type="entry name" value="EF_Hand_1_Ca_BS"/>
</dbReference>
<evidence type="ECO:0000313" key="4">
    <source>
        <dbReference type="Proteomes" id="UP001056649"/>
    </source>
</evidence>
<dbReference type="PROSITE" id="PS00018">
    <property type="entry name" value="EF_HAND_1"/>
    <property type="match status" value="1"/>
</dbReference>
<dbReference type="GO" id="GO:0016020">
    <property type="term" value="C:membrane"/>
    <property type="evidence" value="ECO:0007669"/>
    <property type="project" value="InterPro"/>
</dbReference>
<dbReference type="GO" id="GO:0008643">
    <property type="term" value="P:carbohydrate transport"/>
    <property type="evidence" value="ECO:0007669"/>
    <property type="project" value="InterPro"/>
</dbReference>
<sequence>MTQSRSSLSHAILISTTLLATPLLFADEPDTRHGAVEDGHKDLSFEGGITLTGQHASDGRIDDELSASLDLVATLPMGPGLWTLYVEGNTTPRNNGISSVLGEANADIGSALDGDDSGRLQVSELHYAISLASGELVTGLIDASSFLDASKVANDETAQFLGAGFVNNPTIEFPDYSLGAVWHYDATADHPGLTLLFASSHGLADNDGKYGQLFDLGDDGKGAFAAAEAYGYFGWGIWRLGVWSNTADHTRLDSSSDQENNWGLYGVADGGFGETRWNLRLGWADASVSESADFIAITLEQPAGPATLGAGIARTGVSSNLIGGDDSLQAELYARFELTGGVQITPDLQWIRNSGLDGSGSSHDRSIWVAGVRAGYTF</sequence>
<dbReference type="AlphaFoldDB" id="A0A9J7A131"/>
<dbReference type="Proteomes" id="UP001056649">
    <property type="component" value="Chromosome"/>
</dbReference>
<comment type="similarity">
    <text evidence="1">Belongs to the OprB family.</text>
</comment>
<evidence type="ECO:0000256" key="2">
    <source>
        <dbReference type="SAM" id="SignalP"/>
    </source>
</evidence>
<dbReference type="Gene3D" id="2.40.160.180">
    <property type="entry name" value="Carbohydrate-selective porin OprB"/>
    <property type="match status" value="1"/>
</dbReference>
<keyword evidence="2" id="KW-0732">Signal</keyword>
<dbReference type="GO" id="GO:0015288">
    <property type="term" value="F:porin activity"/>
    <property type="evidence" value="ECO:0007669"/>
    <property type="project" value="InterPro"/>
</dbReference>
<dbReference type="InterPro" id="IPR038673">
    <property type="entry name" value="OprB_sf"/>
</dbReference>
<organism evidence="3 4">
    <name type="scientific">Candidatus Endoriftia persephonae</name>
    <dbReference type="NCBI Taxonomy" id="393765"/>
    <lineage>
        <taxon>Bacteria</taxon>
        <taxon>Pseudomonadati</taxon>
        <taxon>Pseudomonadota</taxon>
        <taxon>Gammaproteobacteria</taxon>
        <taxon>Chromatiales</taxon>
        <taxon>Sedimenticolaceae</taxon>
        <taxon>Candidatus Endoriftia</taxon>
    </lineage>
</organism>
<feature type="chain" id="PRO_5046922224" evidence="2">
    <location>
        <begin position="27"/>
        <end position="378"/>
    </location>
</feature>
<name>A0A9J7A131_9GAMM</name>
<dbReference type="RefSeq" id="WP_006474219.1">
    <property type="nucleotide sequence ID" value="NZ_CP090569.1"/>
</dbReference>
<feature type="signal peptide" evidence="2">
    <location>
        <begin position="1"/>
        <end position="26"/>
    </location>
</feature>
<reference evidence="3" key="1">
    <citation type="journal article" date="2022" name="Mol. Ecol. Resour.">
        <title>The complete and closed genome of the facultative generalist Candidatus Endoriftia persephone from deep-sea hydrothermal vents.</title>
        <authorList>
            <person name="de Oliveira A.L."/>
            <person name="Srivastava A."/>
            <person name="Espada-Hinojosa S."/>
            <person name="Bright M."/>
        </authorList>
    </citation>
    <scope>NUCLEOTIDE SEQUENCE</scope>
    <source>
        <strain evidence="3">Tica-EPR-9o50.N</strain>
    </source>
</reference>
<dbReference type="KEGG" id="eps:L0Y14_05385"/>
<evidence type="ECO:0000313" key="3">
    <source>
        <dbReference type="EMBL" id="USF88665.1"/>
    </source>
</evidence>
<protein>
    <submittedName>
        <fullName evidence="3">Carbohydrate porin</fullName>
    </submittedName>
</protein>